<dbReference type="PROSITE" id="PS50977">
    <property type="entry name" value="HTH_TETR_2"/>
    <property type="match status" value="1"/>
</dbReference>
<dbReference type="InterPro" id="IPR009057">
    <property type="entry name" value="Homeodomain-like_sf"/>
</dbReference>
<gene>
    <name evidence="6" type="ORF">ACI2L5_24500</name>
</gene>
<comment type="caution">
    <text evidence="6">The sequence shown here is derived from an EMBL/GenBank/DDBJ whole genome shotgun (WGS) entry which is preliminary data.</text>
</comment>
<feature type="domain" description="HTH tetR-type" evidence="5">
    <location>
        <begin position="13"/>
        <end position="73"/>
    </location>
</feature>
<evidence type="ECO:0000256" key="3">
    <source>
        <dbReference type="ARBA" id="ARBA00023163"/>
    </source>
</evidence>
<evidence type="ECO:0000259" key="5">
    <source>
        <dbReference type="PROSITE" id="PS50977"/>
    </source>
</evidence>
<keyword evidence="7" id="KW-1185">Reference proteome</keyword>
<protein>
    <submittedName>
        <fullName evidence="6">TetR/AcrR family transcriptional regulator</fullName>
    </submittedName>
</protein>
<keyword evidence="3" id="KW-0804">Transcription</keyword>
<keyword evidence="1" id="KW-0805">Transcription regulation</keyword>
<reference evidence="6 7" key="1">
    <citation type="submission" date="2024-11" db="EMBL/GenBank/DDBJ databases">
        <title>The Natural Products Discovery Center: Release of the First 8490 Sequenced Strains for Exploring Actinobacteria Biosynthetic Diversity.</title>
        <authorList>
            <person name="Kalkreuter E."/>
            <person name="Kautsar S.A."/>
            <person name="Yang D."/>
            <person name="Bader C.D."/>
            <person name="Teijaro C.N."/>
            <person name="Fluegel L."/>
            <person name="Davis C.M."/>
            <person name="Simpson J.R."/>
            <person name="Lauterbach L."/>
            <person name="Steele A.D."/>
            <person name="Gui C."/>
            <person name="Meng S."/>
            <person name="Li G."/>
            <person name="Viehrig K."/>
            <person name="Ye F."/>
            <person name="Su P."/>
            <person name="Kiefer A.F."/>
            <person name="Nichols A."/>
            <person name="Cepeda A.J."/>
            <person name="Yan W."/>
            <person name="Fan B."/>
            <person name="Jiang Y."/>
            <person name="Adhikari A."/>
            <person name="Zheng C.-J."/>
            <person name="Schuster L."/>
            <person name="Cowan T.M."/>
            <person name="Smanski M.J."/>
            <person name="Chevrette M.G."/>
            <person name="De Carvalho L.P.S."/>
            <person name="Shen B."/>
        </authorList>
    </citation>
    <scope>NUCLEOTIDE SEQUENCE [LARGE SCALE GENOMIC DNA]</scope>
    <source>
        <strain evidence="6 7">NPDC020863</strain>
    </source>
</reference>
<dbReference type="InterPro" id="IPR001647">
    <property type="entry name" value="HTH_TetR"/>
</dbReference>
<dbReference type="InterPro" id="IPR025996">
    <property type="entry name" value="MT1864/Rv1816-like_C"/>
</dbReference>
<sequence length="234" mass="25245">MGTTTGRRERLRAETTAEIKKVALGLMSSGGPDAITLRAIAREMGMTANAIYGYFATRDDLVTTLISDVYTSLADAVDAARDACPADDAAGRIAAWANAFRDWALTNPEGFRLIYGDPVPGYQAPETSAAPEAEHRVCAGLTGLAAGAWPHAKELYPEAEFEWSDFDPKLAAEVREEFPGLPPAAVAIALRIWGHLHGLVSLEIYGHMRVQTPRPDKIYRAELAQLIRGLGLPA</sequence>
<evidence type="ECO:0000256" key="4">
    <source>
        <dbReference type="PROSITE-ProRule" id="PRU00335"/>
    </source>
</evidence>
<organism evidence="6 7">
    <name type="scientific">Streptomyces milbemycinicus</name>
    <dbReference type="NCBI Taxonomy" id="476552"/>
    <lineage>
        <taxon>Bacteria</taxon>
        <taxon>Bacillati</taxon>
        <taxon>Actinomycetota</taxon>
        <taxon>Actinomycetes</taxon>
        <taxon>Kitasatosporales</taxon>
        <taxon>Streptomycetaceae</taxon>
        <taxon>Streptomyces</taxon>
    </lineage>
</organism>
<dbReference type="SUPFAM" id="SSF48498">
    <property type="entry name" value="Tetracyclin repressor-like, C-terminal domain"/>
    <property type="match status" value="1"/>
</dbReference>
<dbReference type="PANTHER" id="PTHR30055:SF243">
    <property type="entry name" value="HTH-TYPE TRANSCRIPTIONAL REGULATOR RV1816"/>
    <property type="match status" value="1"/>
</dbReference>
<dbReference type="RefSeq" id="WP_358629687.1">
    <property type="nucleotide sequence ID" value="NZ_JBFACG010000018.1"/>
</dbReference>
<dbReference type="SUPFAM" id="SSF46689">
    <property type="entry name" value="Homeodomain-like"/>
    <property type="match status" value="1"/>
</dbReference>
<proteinExistence type="predicted"/>
<dbReference type="Pfam" id="PF00440">
    <property type="entry name" value="TetR_N"/>
    <property type="match status" value="1"/>
</dbReference>
<feature type="DNA-binding region" description="H-T-H motif" evidence="4">
    <location>
        <begin position="36"/>
        <end position="55"/>
    </location>
</feature>
<dbReference type="InterPro" id="IPR036271">
    <property type="entry name" value="Tet_transcr_reg_TetR-rel_C_sf"/>
</dbReference>
<dbReference type="Proteomes" id="UP001620295">
    <property type="component" value="Unassembled WGS sequence"/>
</dbReference>
<dbReference type="EMBL" id="JBJDQH010000008">
    <property type="protein sequence ID" value="MFK4268075.1"/>
    <property type="molecule type" value="Genomic_DNA"/>
</dbReference>
<dbReference type="PANTHER" id="PTHR30055">
    <property type="entry name" value="HTH-TYPE TRANSCRIPTIONAL REGULATOR RUTR"/>
    <property type="match status" value="1"/>
</dbReference>
<evidence type="ECO:0000313" key="6">
    <source>
        <dbReference type="EMBL" id="MFK4268075.1"/>
    </source>
</evidence>
<dbReference type="Pfam" id="PF13305">
    <property type="entry name" value="TetR_C_33"/>
    <property type="match status" value="1"/>
</dbReference>
<name>A0ABW8LTP0_9ACTN</name>
<evidence type="ECO:0000256" key="1">
    <source>
        <dbReference type="ARBA" id="ARBA00023015"/>
    </source>
</evidence>
<keyword evidence="2 4" id="KW-0238">DNA-binding</keyword>
<dbReference type="InterPro" id="IPR050109">
    <property type="entry name" value="HTH-type_TetR-like_transc_reg"/>
</dbReference>
<evidence type="ECO:0000256" key="2">
    <source>
        <dbReference type="ARBA" id="ARBA00023125"/>
    </source>
</evidence>
<accession>A0ABW8LTP0</accession>
<dbReference type="Gene3D" id="1.10.357.10">
    <property type="entry name" value="Tetracycline Repressor, domain 2"/>
    <property type="match status" value="1"/>
</dbReference>
<evidence type="ECO:0000313" key="7">
    <source>
        <dbReference type="Proteomes" id="UP001620295"/>
    </source>
</evidence>